<dbReference type="GO" id="GO:0005524">
    <property type="term" value="F:ATP binding"/>
    <property type="evidence" value="ECO:0007669"/>
    <property type="project" value="UniProtKB-KW"/>
</dbReference>
<name>A0A6A8M6N3_9FIRM</name>
<dbReference type="GO" id="GO:0016740">
    <property type="term" value="F:transferase activity"/>
    <property type="evidence" value="ECO:0007669"/>
    <property type="project" value="UniProtKB-KW"/>
</dbReference>
<dbReference type="InterPro" id="IPR008513">
    <property type="entry name" value="tRNA(Met)_cyd_acetate_ligase"/>
</dbReference>
<comment type="similarity">
    <text evidence="2">Belongs to the TmcAL family.</text>
</comment>
<dbReference type="GO" id="GO:0000049">
    <property type="term" value="F:tRNA binding"/>
    <property type="evidence" value="ECO:0007669"/>
    <property type="project" value="UniProtKB-KW"/>
</dbReference>
<dbReference type="PANTHER" id="PTHR37825">
    <property type="entry name" value="TRNA(MET) CYTIDINE ACETATE LIGASE"/>
    <property type="match status" value="1"/>
</dbReference>
<keyword evidence="2" id="KW-0436">Ligase</keyword>
<accession>A0A6A8M6N3</accession>
<comment type="function">
    <text evidence="2">Catalyzes the formation of N(4)-acetylcytidine (ac(4)C) at the wobble position of elongator tRNA(Met), using acetate and ATP as substrates. First activates an acetate ion to form acetyladenylate (Ac-AMP) and then transfers the acetyl group to tRNA to form ac(4)C34.</text>
</comment>
<organism evidence="3">
    <name type="scientific">Baileyella intestinalis</name>
    <dbReference type="NCBI Taxonomy" id="2606709"/>
    <lineage>
        <taxon>Bacteria</taxon>
        <taxon>Bacillati</taxon>
        <taxon>Bacillota</taxon>
        <taxon>Clostridia</taxon>
        <taxon>Peptostreptococcales</taxon>
        <taxon>Anaerovoracaceae</taxon>
        <taxon>Baileyella</taxon>
    </lineage>
</organism>
<dbReference type="GO" id="GO:0016879">
    <property type="term" value="F:ligase activity, forming carbon-nitrogen bonds"/>
    <property type="evidence" value="ECO:0007669"/>
    <property type="project" value="UniProtKB-UniRule"/>
</dbReference>
<keyword evidence="2" id="KW-0963">Cytoplasm</keyword>
<dbReference type="EMBL" id="VUNB01000004">
    <property type="protein sequence ID" value="MST69005.1"/>
    <property type="molecule type" value="Genomic_DNA"/>
</dbReference>
<evidence type="ECO:0000256" key="2">
    <source>
        <dbReference type="HAMAP-Rule" id="MF_01539"/>
    </source>
</evidence>
<dbReference type="InterPro" id="IPR014729">
    <property type="entry name" value="Rossmann-like_a/b/a_fold"/>
</dbReference>
<keyword evidence="3" id="KW-0808">Transferase</keyword>
<evidence type="ECO:0000313" key="3">
    <source>
        <dbReference type="EMBL" id="MST69005.1"/>
    </source>
</evidence>
<comment type="catalytic activity">
    <reaction evidence="2">
        <text>cytidine(34) in elongator tRNA(Met) + acetate + ATP = N(4)-acetylcytidine(34) in elongator tRNA(Met) + AMP + diphosphate</text>
        <dbReference type="Rhea" id="RHEA:58144"/>
        <dbReference type="Rhea" id="RHEA-COMP:10693"/>
        <dbReference type="Rhea" id="RHEA-COMP:10694"/>
        <dbReference type="ChEBI" id="CHEBI:30089"/>
        <dbReference type="ChEBI" id="CHEBI:30616"/>
        <dbReference type="ChEBI" id="CHEBI:33019"/>
        <dbReference type="ChEBI" id="CHEBI:74900"/>
        <dbReference type="ChEBI" id="CHEBI:82748"/>
        <dbReference type="ChEBI" id="CHEBI:456215"/>
    </reaction>
</comment>
<comment type="caution">
    <text evidence="3">The sequence shown here is derived from an EMBL/GenBank/DDBJ whole genome shotgun (WGS) entry which is preliminary data.</text>
</comment>
<dbReference type="PANTHER" id="PTHR37825:SF1">
    <property type="entry name" value="TRNA(MET) CYTIDINE ACETATE LIGASE"/>
    <property type="match status" value="1"/>
</dbReference>
<comment type="subcellular location">
    <subcellularLocation>
        <location evidence="2">Cytoplasm</location>
    </subcellularLocation>
</comment>
<dbReference type="SUPFAM" id="SSF52374">
    <property type="entry name" value="Nucleotidylyl transferase"/>
    <property type="match status" value="1"/>
</dbReference>
<feature type="binding site" evidence="2">
    <location>
        <position position="187"/>
    </location>
    <ligand>
        <name>ATP</name>
        <dbReference type="ChEBI" id="CHEBI:30616"/>
    </ligand>
</feature>
<feature type="binding site" evidence="2">
    <location>
        <position position="127"/>
    </location>
    <ligand>
        <name>ATP</name>
        <dbReference type="ChEBI" id="CHEBI:30616"/>
    </ligand>
</feature>
<evidence type="ECO:0000256" key="1">
    <source>
        <dbReference type="ARBA" id="ARBA00022694"/>
    </source>
</evidence>
<sequence length="433" mass="48357">MLITMETNISSLNSTETEKMINCQEPGVLGIVAEYNPFHNGHLYQMREAVKITGCQAVVCAMSGNFVQRGQAALIDKWERAGIAIDCGADLVIEIPVFCCLSNAGIYAKGGVSLLNSLGMVTHLAFGSESGDSGKLKEIAELLERYEVEISEKTGTLSRNGMSWPAARSEAFSQVTGSEYQLPSDSNDILALEYIRTVNQLESRLKIVPVKRVGPGYNDTADSDPGNIFQSATGIRKLLAEGENTGKFVPPASEKRIFQITPEELRQRENRYFDLLRYKILMSDEAVFAKLPDGGEGIGNRLKKAVRSAESIEELIGLTKSRRYTYTHVSRLLMELLVETDRKMKDPAYIRVLAMNSRGRKLLKDSVKNGRNTLPVITNVNKTLRRLDESDENDRKIRYQLMTEVRGTDVYNLITGRELYKNSDRVRSLVPAR</sequence>
<proteinExistence type="inferred from homology"/>
<dbReference type="EC" id="6.3.4.-" evidence="2"/>
<feature type="binding site" evidence="2">
    <location>
        <position position="212"/>
    </location>
    <ligand>
        <name>ATP</name>
        <dbReference type="ChEBI" id="CHEBI:30616"/>
    </ligand>
</feature>
<dbReference type="Gene3D" id="3.40.50.620">
    <property type="entry name" value="HUPs"/>
    <property type="match status" value="1"/>
</dbReference>
<keyword evidence="2" id="KW-0694">RNA-binding</keyword>
<keyword evidence="1 2" id="KW-0819">tRNA processing</keyword>
<dbReference type="AlphaFoldDB" id="A0A6A8M6N3"/>
<dbReference type="HAMAP" id="MF_01539">
    <property type="entry name" value="TmcAL"/>
    <property type="match status" value="1"/>
</dbReference>
<gene>
    <name evidence="2" type="primary">tmcAL</name>
    <name evidence="3" type="ORF">FYJ66_05295</name>
</gene>
<dbReference type="Pfam" id="PF05636">
    <property type="entry name" value="HIGH_NTase1"/>
    <property type="match status" value="1"/>
</dbReference>
<dbReference type="GO" id="GO:0006400">
    <property type="term" value="P:tRNA modification"/>
    <property type="evidence" value="ECO:0007669"/>
    <property type="project" value="UniProtKB-UniRule"/>
</dbReference>
<keyword evidence="2" id="KW-0820">tRNA-binding</keyword>
<reference evidence="3" key="1">
    <citation type="submission" date="2019-09" db="EMBL/GenBank/DDBJ databases">
        <title>In-depth cultivation of the pig gut microbiome towards novel bacterial diversity and tailored functional studies.</title>
        <authorList>
            <person name="Wylensek D."/>
            <person name="Hitch T.C.A."/>
            <person name="Clavel T."/>
        </authorList>
    </citation>
    <scope>NUCLEOTIDE SEQUENCE</scope>
    <source>
        <strain evidence="3">RF-744-FAT-WT-3</strain>
    </source>
</reference>
<keyword evidence="2" id="KW-0067">ATP-binding</keyword>
<comment type="caution">
    <text evidence="2">Lacks conserved residue(s) required for the propagation of feature annotation.</text>
</comment>
<keyword evidence="2" id="KW-0547">Nucleotide-binding</keyword>
<protein>
    <recommendedName>
        <fullName evidence="2">tRNA(Met) cytidine acetate ligase</fullName>
        <ecNumber evidence="2">6.3.4.-</ecNumber>
    </recommendedName>
</protein>
<dbReference type="GO" id="GO:0005737">
    <property type="term" value="C:cytoplasm"/>
    <property type="evidence" value="ECO:0007669"/>
    <property type="project" value="UniProtKB-SubCell"/>
</dbReference>
<feature type="binding site" evidence="2">
    <location>
        <begin position="32"/>
        <end position="45"/>
    </location>
    <ligand>
        <name>ATP</name>
        <dbReference type="ChEBI" id="CHEBI:30616"/>
    </ligand>
</feature>